<keyword evidence="4" id="KW-0067">ATP-binding</keyword>
<accession>A0AAD9SBI9</accession>
<evidence type="ECO:0000256" key="5">
    <source>
        <dbReference type="SAM" id="MobiDB-lite"/>
    </source>
</evidence>
<keyword evidence="8" id="KW-1185">Reference proteome</keyword>
<feature type="domain" description="AAA+ ATPase" evidence="6">
    <location>
        <begin position="214"/>
        <end position="351"/>
    </location>
</feature>
<keyword evidence="3" id="KW-0472">Membrane</keyword>
<dbReference type="Proteomes" id="UP001265746">
    <property type="component" value="Unassembled WGS sequence"/>
</dbReference>
<keyword evidence="3" id="KW-1000">Mitochondrion outer membrane</keyword>
<dbReference type="InterPro" id="IPR003959">
    <property type="entry name" value="ATPase_AAA_core"/>
</dbReference>
<dbReference type="AlphaFoldDB" id="A0AAD9SBI9"/>
<keyword evidence="3" id="KW-0496">Mitochondrion</keyword>
<name>A0AAD9SBI9_PHOAM</name>
<sequence>MLKRKLAIGKASTIALNTSDVSGHPGREDRFGAGSSVAAINLRQLKRNLRLRISNYFPVDLLLPDTDWTEPLEGVLKSLGKSVWSEETIERAVTRVQGRAWKKPRLDLDDIQVVLKRICLFHGPDTSGYEASSEKQGQGGHESEKWERRLREVRAKCNKLEQELLEGVIKPSDLQLNFGDVIIDENVKETIKFLTSMFQFRAETTSHFLLSQIQIKGALLYGPPGTGKTHFSRAIAKESGATMLAIDGAQVTSQWVGQTEKYIKAAFTLASKLAPCVLFIDEADSLFRRRTRDDRSWERSSVTQFLSMMDGLKHSAKVDAPFVLVATNRPMDLDEAFLRRLPQKAMIGLPTHSSRSKILRLFLKEDDLDPETVIDRLVDLTDGYSGSDLRSLCAEAALIWAIDQQRNAEKESTMTPVKVLLNNAHFDRALENIRPTVSKQSLKELEEFDRRFTSKPGKVSSAPKGGPIIPTLEYESN</sequence>
<protein>
    <recommendedName>
        <fullName evidence="6">AAA+ ATPase domain-containing protein</fullName>
    </recommendedName>
</protein>
<proteinExistence type="predicted"/>
<evidence type="ECO:0000256" key="2">
    <source>
        <dbReference type="ARBA" id="ARBA00022741"/>
    </source>
</evidence>
<dbReference type="Gene3D" id="1.10.8.60">
    <property type="match status" value="1"/>
</dbReference>
<evidence type="ECO:0000259" key="6">
    <source>
        <dbReference type="SMART" id="SM00382"/>
    </source>
</evidence>
<comment type="caution">
    <text evidence="7">The sequence shown here is derived from an EMBL/GenBank/DDBJ whole genome shotgun (WGS) entry which is preliminary data.</text>
</comment>
<evidence type="ECO:0000313" key="7">
    <source>
        <dbReference type="EMBL" id="KAK2603181.1"/>
    </source>
</evidence>
<dbReference type="GO" id="GO:0005741">
    <property type="term" value="C:mitochondrial outer membrane"/>
    <property type="evidence" value="ECO:0007669"/>
    <property type="project" value="UniProtKB-SubCell"/>
</dbReference>
<dbReference type="InterPro" id="IPR015415">
    <property type="entry name" value="Spast_Vps4_C"/>
</dbReference>
<dbReference type="Pfam" id="PF17862">
    <property type="entry name" value="AAA_lid_3"/>
    <property type="match status" value="1"/>
</dbReference>
<dbReference type="PANTHER" id="PTHR45644:SF56">
    <property type="entry name" value="AAA ATPASE, PUTATIVE (AFU_ORTHOLOGUE AFUA_2G12920)-RELATED"/>
    <property type="match status" value="1"/>
</dbReference>
<dbReference type="Pfam" id="PF09336">
    <property type="entry name" value="Vps4_C"/>
    <property type="match status" value="1"/>
</dbReference>
<keyword evidence="2" id="KW-0547">Nucleotide-binding</keyword>
<evidence type="ECO:0000256" key="4">
    <source>
        <dbReference type="ARBA" id="ARBA00022840"/>
    </source>
</evidence>
<dbReference type="Gene3D" id="3.40.50.300">
    <property type="entry name" value="P-loop containing nucleotide triphosphate hydrolases"/>
    <property type="match status" value="1"/>
</dbReference>
<gene>
    <name evidence="7" type="ORF">N8I77_009659</name>
</gene>
<evidence type="ECO:0000313" key="8">
    <source>
        <dbReference type="Proteomes" id="UP001265746"/>
    </source>
</evidence>
<dbReference type="PANTHER" id="PTHR45644">
    <property type="entry name" value="AAA ATPASE, PUTATIVE (AFU_ORTHOLOGUE AFUA_2G12920)-RELATED-RELATED"/>
    <property type="match status" value="1"/>
</dbReference>
<dbReference type="SMART" id="SM00382">
    <property type="entry name" value="AAA"/>
    <property type="match status" value="1"/>
</dbReference>
<dbReference type="GO" id="GO:0005524">
    <property type="term" value="F:ATP binding"/>
    <property type="evidence" value="ECO:0007669"/>
    <property type="project" value="UniProtKB-KW"/>
</dbReference>
<comment type="subcellular location">
    <subcellularLocation>
        <location evidence="1">Mitochondrion outer membrane</location>
        <topology evidence="1">Single-pass membrane protein</topology>
    </subcellularLocation>
</comment>
<dbReference type="InterPro" id="IPR003593">
    <property type="entry name" value="AAA+_ATPase"/>
</dbReference>
<evidence type="ECO:0000256" key="1">
    <source>
        <dbReference type="ARBA" id="ARBA00004572"/>
    </source>
</evidence>
<dbReference type="InterPro" id="IPR051701">
    <property type="entry name" value="Mito_OM_Translocase_MSP1"/>
</dbReference>
<reference evidence="7" key="1">
    <citation type="submission" date="2023-06" db="EMBL/GenBank/DDBJ databases">
        <authorList>
            <person name="Noh H."/>
        </authorList>
    </citation>
    <scope>NUCLEOTIDE SEQUENCE</scope>
    <source>
        <strain evidence="7">DUCC20226</strain>
    </source>
</reference>
<evidence type="ECO:0000256" key="3">
    <source>
        <dbReference type="ARBA" id="ARBA00022787"/>
    </source>
</evidence>
<dbReference type="InterPro" id="IPR027417">
    <property type="entry name" value="P-loop_NTPase"/>
</dbReference>
<dbReference type="SUPFAM" id="SSF52540">
    <property type="entry name" value="P-loop containing nucleoside triphosphate hydrolases"/>
    <property type="match status" value="1"/>
</dbReference>
<dbReference type="GO" id="GO:0016887">
    <property type="term" value="F:ATP hydrolysis activity"/>
    <property type="evidence" value="ECO:0007669"/>
    <property type="project" value="InterPro"/>
</dbReference>
<organism evidence="7 8">
    <name type="scientific">Phomopsis amygdali</name>
    <name type="common">Fusicoccum amygdali</name>
    <dbReference type="NCBI Taxonomy" id="1214568"/>
    <lineage>
        <taxon>Eukaryota</taxon>
        <taxon>Fungi</taxon>
        <taxon>Dikarya</taxon>
        <taxon>Ascomycota</taxon>
        <taxon>Pezizomycotina</taxon>
        <taxon>Sordariomycetes</taxon>
        <taxon>Sordariomycetidae</taxon>
        <taxon>Diaporthales</taxon>
        <taxon>Diaporthaceae</taxon>
        <taxon>Diaporthe</taxon>
    </lineage>
</organism>
<feature type="region of interest" description="Disordered" evidence="5">
    <location>
        <begin position="453"/>
        <end position="477"/>
    </location>
</feature>
<dbReference type="Pfam" id="PF00004">
    <property type="entry name" value="AAA"/>
    <property type="match status" value="1"/>
</dbReference>
<dbReference type="InterPro" id="IPR041569">
    <property type="entry name" value="AAA_lid_3"/>
</dbReference>
<dbReference type="EMBL" id="JAUJFL010000005">
    <property type="protein sequence ID" value="KAK2603181.1"/>
    <property type="molecule type" value="Genomic_DNA"/>
</dbReference>